<dbReference type="Gene3D" id="3.30.70.2390">
    <property type="match status" value="1"/>
</dbReference>
<sequence>MDHPAVGEPKTASVVPGSSTQSAEDQGAPASGAFTQYPPVLDPRPRYRRRRLEAKYRRRRVAVGGAALAVVMTATVGIVAAGKLQSNLSSAPIREEGTGIAFGDEQGTNLLILGSDTRDLDGDSYGDAAGARSDAMVLAHLSANERRIDAVQIPRDTMMELPACPDTGAGASEAHYGVVNAALNFGPSCSVAAIEALSGVHIDHFIEMNFEGFQSMVDAMDGLPVCLPEPLEDPRANLDLPAGEQVVSGEDALALARTRHAVGDGSDIARMGHQQQVMSAIVQRAKSTDVLTRPDRLYGFLDAVTSSITVDPELDSLTALAALARTAAGVENEQITFSVMPWEAEENDPNRVVAGSGAAEVFARIGEDVPIDGSEPEPDSDAGLKETDAEEHLPAPPQSPVAVENASTLDGRAGDLAQVLEEKGFAVSGTSTAARFARQTTVRFDGSRRARETAEALVERLDLGLAPVEGLQDGVVVVLGTDVDDVLGLGDGAGAGGETDDDERSADGSAQPSLDSSSADSAMCG</sequence>
<comment type="caution">
    <text evidence="6">The sequence shown here is derived from an EMBL/GenBank/DDBJ whole genome shotgun (WGS) entry which is preliminary data.</text>
</comment>
<evidence type="ECO:0000256" key="3">
    <source>
        <dbReference type="SAM" id="Phobius"/>
    </source>
</evidence>
<feature type="compositionally biased region" description="Polar residues" evidence="2">
    <location>
        <begin position="508"/>
        <end position="525"/>
    </location>
</feature>
<feature type="transmembrane region" description="Helical" evidence="3">
    <location>
        <begin position="61"/>
        <end position="82"/>
    </location>
</feature>
<evidence type="ECO:0000256" key="1">
    <source>
        <dbReference type="ARBA" id="ARBA00006068"/>
    </source>
</evidence>
<feature type="region of interest" description="Disordered" evidence="2">
    <location>
        <begin position="1"/>
        <end position="46"/>
    </location>
</feature>
<keyword evidence="3" id="KW-0472">Membrane</keyword>
<keyword evidence="3" id="KW-0812">Transmembrane</keyword>
<dbReference type="InterPro" id="IPR004474">
    <property type="entry name" value="LytR_CpsA_psr"/>
</dbReference>
<dbReference type="InterPro" id="IPR050922">
    <property type="entry name" value="LytR/CpsA/Psr_CW_biosynth"/>
</dbReference>
<dbReference type="Pfam" id="PF03816">
    <property type="entry name" value="LytR_cpsA_psr"/>
    <property type="match status" value="1"/>
</dbReference>
<evidence type="ECO:0000259" key="4">
    <source>
        <dbReference type="Pfam" id="PF03816"/>
    </source>
</evidence>
<feature type="domain" description="Cell envelope-related transcriptional attenuator" evidence="4">
    <location>
        <begin position="132"/>
        <end position="286"/>
    </location>
</feature>
<evidence type="ECO:0000313" key="6">
    <source>
        <dbReference type="EMBL" id="GAA2099245.1"/>
    </source>
</evidence>
<evidence type="ECO:0000259" key="5">
    <source>
        <dbReference type="Pfam" id="PF13399"/>
    </source>
</evidence>
<feature type="domain" description="LytR/CpsA/Psr regulator C-terminal" evidence="5">
    <location>
        <begin position="400"/>
        <end position="482"/>
    </location>
</feature>
<name>A0ABP5IFF3_9MICO</name>
<dbReference type="Pfam" id="PF13399">
    <property type="entry name" value="LytR_C"/>
    <property type="match status" value="1"/>
</dbReference>
<dbReference type="Proteomes" id="UP001500984">
    <property type="component" value="Unassembled WGS sequence"/>
</dbReference>
<dbReference type="PANTHER" id="PTHR33392">
    <property type="entry name" value="POLYISOPRENYL-TEICHOIC ACID--PEPTIDOGLYCAN TEICHOIC ACID TRANSFERASE TAGU"/>
    <property type="match status" value="1"/>
</dbReference>
<dbReference type="RefSeq" id="WP_291797456.1">
    <property type="nucleotide sequence ID" value="NZ_BAAAPZ010000008.1"/>
</dbReference>
<keyword evidence="3" id="KW-1133">Transmembrane helix</keyword>
<evidence type="ECO:0000313" key="7">
    <source>
        <dbReference type="Proteomes" id="UP001500984"/>
    </source>
</evidence>
<dbReference type="PANTHER" id="PTHR33392:SF6">
    <property type="entry name" value="POLYISOPRENYL-TEICHOIC ACID--PEPTIDOGLYCAN TEICHOIC ACID TRANSFERASE TAGU"/>
    <property type="match status" value="1"/>
</dbReference>
<evidence type="ECO:0008006" key="8">
    <source>
        <dbReference type="Google" id="ProtNLM"/>
    </source>
</evidence>
<organism evidence="6 7">
    <name type="scientific">Brevibacterium salitolerans</name>
    <dbReference type="NCBI Taxonomy" id="1403566"/>
    <lineage>
        <taxon>Bacteria</taxon>
        <taxon>Bacillati</taxon>
        <taxon>Actinomycetota</taxon>
        <taxon>Actinomycetes</taxon>
        <taxon>Micrococcales</taxon>
        <taxon>Brevibacteriaceae</taxon>
        <taxon>Brevibacterium</taxon>
    </lineage>
</organism>
<evidence type="ECO:0000256" key="2">
    <source>
        <dbReference type="SAM" id="MobiDB-lite"/>
    </source>
</evidence>
<accession>A0ABP5IFF3</accession>
<dbReference type="EMBL" id="BAAAPZ010000008">
    <property type="protein sequence ID" value="GAA2099245.1"/>
    <property type="molecule type" value="Genomic_DNA"/>
</dbReference>
<dbReference type="NCBIfam" id="TIGR00350">
    <property type="entry name" value="lytR_cpsA_psr"/>
    <property type="match status" value="1"/>
</dbReference>
<feature type="compositionally biased region" description="Basic and acidic residues" evidence="2">
    <location>
        <begin position="382"/>
        <end position="393"/>
    </location>
</feature>
<feature type="region of interest" description="Disordered" evidence="2">
    <location>
        <begin position="367"/>
        <end position="402"/>
    </location>
</feature>
<protein>
    <recommendedName>
        <fullName evidence="8">LytR family transcriptional regulator</fullName>
    </recommendedName>
</protein>
<gene>
    <name evidence="6" type="ORF">GCM10009823_21020</name>
</gene>
<dbReference type="InterPro" id="IPR027381">
    <property type="entry name" value="LytR/CpsA/Psr_C"/>
</dbReference>
<dbReference type="Gene3D" id="3.40.630.190">
    <property type="entry name" value="LCP protein"/>
    <property type="match status" value="1"/>
</dbReference>
<keyword evidence="7" id="KW-1185">Reference proteome</keyword>
<comment type="similarity">
    <text evidence="1">Belongs to the LytR/CpsA/Psr (LCP) family.</text>
</comment>
<proteinExistence type="inferred from homology"/>
<feature type="region of interest" description="Disordered" evidence="2">
    <location>
        <begin position="488"/>
        <end position="525"/>
    </location>
</feature>
<reference evidence="7" key="1">
    <citation type="journal article" date="2019" name="Int. J. Syst. Evol. Microbiol.">
        <title>The Global Catalogue of Microorganisms (GCM) 10K type strain sequencing project: providing services to taxonomists for standard genome sequencing and annotation.</title>
        <authorList>
            <consortium name="The Broad Institute Genomics Platform"/>
            <consortium name="The Broad Institute Genome Sequencing Center for Infectious Disease"/>
            <person name="Wu L."/>
            <person name="Ma J."/>
        </authorList>
    </citation>
    <scope>NUCLEOTIDE SEQUENCE [LARGE SCALE GENOMIC DNA]</scope>
    <source>
        <strain evidence="7">JCM 15900</strain>
    </source>
</reference>